<accession>A0AAE8MSN8</accession>
<evidence type="ECO:0000313" key="3">
    <source>
        <dbReference type="Proteomes" id="UP001187682"/>
    </source>
</evidence>
<reference evidence="2" key="1">
    <citation type="submission" date="2018-03" db="EMBL/GenBank/DDBJ databases">
        <authorList>
            <person name="Guldener U."/>
        </authorList>
    </citation>
    <scope>NUCLEOTIDE SEQUENCE</scope>
</reference>
<comment type="caution">
    <text evidence="2">The sequence shown here is derived from an EMBL/GenBank/DDBJ whole genome shotgun (WGS) entry which is preliminary data.</text>
</comment>
<dbReference type="Proteomes" id="UP001187682">
    <property type="component" value="Unassembled WGS sequence"/>
</dbReference>
<dbReference type="SUPFAM" id="SSF53335">
    <property type="entry name" value="S-adenosyl-L-methionine-dependent methyltransferases"/>
    <property type="match status" value="1"/>
</dbReference>
<evidence type="ECO:0000313" key="2">
    <source>
        <dbReference type="EMBL" id="SPN99718.1"/>
    </source>
</evidence>
<dbReference type="GO" id="GO:0008757">
    <property type="term" value="F:S-adenosylmethionine-dependent methyltransferase activity"/>
    <property type="evidence" value="ECO:0007669"/>
    <property type="project" value="InterPro"/>
</dbReference>
<name>A0AAE8MSN8_9PEZI</name>
<protein>
    <recommendedName>
        <fullName evidence="1">Methyltransferase type 11 domain-containing protein</fullName>
    </recommendedName>
</protein>
<dbReference type="Pfam" id="PF08241">
    <property type="entry name" value="Methyltransf_11"/>
    <property type="match status" value="1"/>
</dbReference>
<dbReference type="EMBL" id="ONZQ02000003">
    <property type="protein sequence ID" value="SPN99718.1"/>
    <property type="molecule type" value="Genomic_DNA"/>
</dbReference>
<dbReference type="AlphaFoldDB" id="A0AAE8MSN8"/>
<sequence length="285" mass="31142">MASIQQDPASQLPTPAYFSNLAASYSRQTANTTAILFANALREIQSSRTPISSSSTVHDIAAGPGTATSVLLAQDPPIRPRRVLISDNNVPMVAAARESFSKIDDVEIECKELSASELSSLPDAAFSHCIINFSIFVIPDPVAAVREMYRTLIPDGGLAVITTWKRFGLNVVIRRAQALLRPDLPPMPMPGPRFCEEGYLPSVVASGGFDENHIEVSELTLVAEKGERLDRLREFCLGDFSLRAKQGLSEDEVSRWPDAVERAITEEVEQWGGIKFEAWAVLASK</sequence>
<gene>
    <name evidence="2" type="ORF">DNG_02569</name>
</gene>
<dbReference type="InterPro" id="IPR013216">
    <property type="entry name" value="Methyltransf_11"/>
</dbReference>
<proteinExistence type="predicted"/>
<dbReference type="Gene3D" id="3.40.50.150">
    <property type="entry name" value="Vaccinia Virus protein VP39"/>
    <property type="match status" value="1"/>
</dbReference>
<evidence type="ECO:0000259" key="1">
    <source>
        <dbReference type="Pfam" id="PF08241"/>
    </source>
</evidence>
<keyword evidence="3" id="KW-1185">Reference proteome</keyword>
<organism evidence="2 3">
    <name type="scientific">Cephalotrichum gorgonifer</name>
    <dbReference type="NCBI Taxonomy" id="2041049"/>
    <lineage>
        <taxon>Eukaryota</taxon>
        <taxon>Fungi</taxon>
        <taxon>Dikarya</taxon>
        <taxon>Ascomycota</taxon>
        <taxon>Pezizomycotina</taxon>
        <taxon>Sordariomycetes</taxon>
        <taxon>Hypocreomycetidae</taxon>
        <taxon>Microascales</taxon>
        <taxon>Microascaceae</taxon>
        <taxon>Cephalotrichum</taxon>
    </lineage>
</organism>
<feature type="domain" description="Methyltransferase type 11" evidence="1">
    <location>
        <begin position="59"/>
        <end position="159"/>
    </location>
</feature>
<dbReference type="InterPro" id="IPR029063">
    <property type="entry name" value="SAM-dependent_MTases_sf"/>
</dbReference>